<accession>A0A7D5IED3</accession>
<keyword evidence="3" id="KW-1185">Reference proteome</keyword>
<evidence type="ECO:0000313" key="3">
    <source>
        <dbReference type="Proteomes" id="UP000509660"/>
    </source>
</evidence>
<feature type="coiled-coil region" evidence="1">
    <location>
        <begin position="111"/>
        <end position="154"/>
    </location>
</feature>
<dbReference type="Pfam" id="PF07445">
    <property type="entry name" value="PriC"/>
    <property type="match status" value="1"/>
</dbReference>
<evidence type="ECO:0000256" key="1">
    <source>
        <dbReference type="SAM" id="Coils"/>
    </source>
</evidence>
<name>A0A7D5IED3_9PAST</name>
<gene>
    <name evidence="2" type="ORF">HV559_07310</name>
</gene>
<keyword evidence="1" id="KW-0175">Coiled coil</keyword>
<dbReference type="RefSeq" id="WP_176809984.1">
    <property type="nucleotide sequence ID" value="NZ_CP055306.1"/>
</dbReference>
<dbReference type="EMBL" id="CP055306">
    <property type="protein sequence ID" value="QLB40695.1"/>
    <property type="molecule type" value="Genomic_DNA"/>
</dbReference>
<reference evidence="2 3" key="1">
    <citation type="submission" date="2020-06" db="EMBL/GenBank/DDBJ databases">
        <title>Mannheimia pernigra sp. nov. isolated from bovine respiratory tract.</title>
        <authorList>
            <person name="Kuhnert P."/>
            <person name="Akarsu-Egger H."/>
        </authorList>
    </citation>
    <scope>NUCLEOTIDE SEQUENCE [LARGE SCALE GENOMIC DNA]</scope>
    <source>
        <strain evidence="2 3">BNO311</strain>
    </source>
</reference>
<evidence type="ECO:0000313" key="2">
    <source>
        <dbReference type="EMBL" id="QLB40695.1"/>
    </source>
</evidence>
<dbReference type="Proteomes" id="UP000509660">
    <property type="component" value="Chromosome"/>
</dbReference>
<proteinExistence type="predicted"/>
<dbReference type="InterPro" id="IPR010890">
    <property type="entry name" value="PriC"/>
</dbReference>
<protein>
    <submittedName>
        <fullName evidence="2">Primosomal replication protein</fullName>
    </submittedName>
</protein>
<sequence length="172" mass="20301">MQKHLFLAQIKKNLAVLASFSEQKITLNSGYFSKQSGLVSFFLTEIEQTAELLLGQNDISYSEFYADKLIKQFDTLNNAIEKMPEQKKAAKFRPSFQFSPNIHRLSPHNRLEEYRKALRALNEKMSWLVEKNYNEDSEILRQELQNQIVETEYRKMKCIKAIEDLEQELLFK</sequence>
<dbReference type="AlphaFoldDB" id="A0A7D5IED3"/>
<organism evidence="2 3">
    <name type="scientific">Mannheimia pernigra</name>
    <dbReference type="NCBI Taxonomy" id="111844"/>
    <lineage>
        <taxon>Bacteria</taxon>
        <taxon>Pseudomonadati</taxon>
        <taxon>Pseudomonadota</taxon>
        <taxon>Gammaproteobacteria</taxon>
        <taxon>Pasteurellales</taxon>
        <taxon>Pasteurellaceae</taxon>
        <taxon>Mannheimia</taxon>
    </lineage>
</organism>